<reference evidence="13 14" key="1">
    <citation type="submission" date="2024-04" db="EMBL/GenBank/DDBJ databases">
        <title>Novel species of the genus Ideonella isolated from streams.</title>
        <authorList>
            <person name="Lu H."/>
        </authorList>
    </citation>
    <scope>NUCLEOTIDE SEQUENCE [LARGE SCALE GENOMIC DNA]</scope>
    <source>
        <strain evidence="13 14">DXS22W</strain>
    </source>
</reference>
<evidence type="ECO:0000259" key="12">
    <source>
        <dbReference type="Pfam" id="PF02108"/>
    </source>
</evidence>
<organism evidence="13 14">
    <name type="scientific">Pseudaquabacterium inlustre</name>
    <dbReference type="NCBI Taxonomy" id="2984192"/>
    <lineage>
        <taxon>Bacteria</taxon>
        <taxon>Pseudomonadati</taxon>
        <taxon>Pseudomonadota</taxon>
        <taxon>Betaproteobacteria</taxon>
        <taxon>Burkholderiales</taxon>
        <taxon>Sphaerotilaceae</taxon>
        <taxon>Pseudaquabacterium</taxon>
    </lineage>
</organism>
<proteinExistence type="inferred from homology"/>
<keyword evidence="14" id="KW-1185">Reference proteome</keyword>
<keyword evidence="5" id="KW-0813">Transport</keyword>
<dbReference type="InterPro" id="IPR051472">
    <property type="entry name" value="T3SS_Stator/FliH"/>
</dbReference>
<dbReference type="Proteomes" id="UP001365405">
    <property type="component" value="Unassembled WGS sequence"/>
</dbReference>
<dbReference type="Pfam" id="PF02108">
    <property type="entry name" value="FliH"/>
    <property type="match status" value="1"/>
</dbReference>
<keyword evidence="8" id="KW-0653">Protein transport</keyword>
<evidence type="ECO:0000256" key="2">
    <source>
        <dbReference type="ARBA" id="ARBA00004496"/>
    </source>
</evidence>
<keyword evidence="7" id="KW-1005">Bacterial flagellum biogenesis</keyword>
<feature type="compositionally biased region" description="Basic and acidic residues" evidence="11">
    <location>
        <begin position="1"/>
        <end position="11"/>
    </location>
</feature>
<evidence type="ECO:0000256" key="10">
    <source>
        <dbReference type="SAM" id="Coils"/>
    </source>
</evidence>
<evidence type="ECO:0000256" key="5">
    <source>
        <dbReference type="ARBA" id="ARBA00022448"/>
    </source>
</evidence>
<evidence type="ECO:0000313" key="13">
    <source>
        <dbReference type="EMBL" id="MEK8048942.1"/>
    </source>
</evidence>
<feature type="domain" description="Flagellar assembly protein FliH/Type III secretion system HrpE" evidence="12">
    <location>
        <begin position="211"/>
        <end position="336"/>
    </location>
</feature>
<evidence type="ECO:0000256" key="9">
    <source>
        <dbReference type="ARBA" id="ARBA00023225"/>
    </source>
</evidence>
<evidence type="ECO:0000256" key="7">
    <source>
        <dbReference type="ARBA" id="ARBA00022795"/>
    </source>
</evidence>
<comment type="similarity">
    <text evidence="3">Belongs to the FliH family.</text>
</comment>
<dbReference type="PANTHER" id="PTHR34982:SF1">
    <property type="entry name" value="FLAGELLAR ASSEMBLY PROTEIN FLIH"/>
    <property type="match status" value="1"/>
</dbReference>
<keyword evidence="13" id="KW-0966">Cell projection</keyword>
<feature type="coiled-coil region" evidence="10">
    <location>
        <begin position="161"/>
        <end position="188"/>
    </location>
</feature>
<keyword evidence="10" id="KW-0175">Coiled coil</keyword>
<comment type="caution">
    <text evidence="13">The sequence shown here is derived from an EMBL/GenBank/DDBJ whole genome shotgun (WGS) entry which is preliminary data.</text>
</comment>
<feature type="region of interest" description="Disordered" evidence="11">
    <location>
        <begin position="1"/>
        <end position="61"/>
    </location>
</feature>
<dbReference type="InterPro" id="IPR000563">
    <property type="entry name" value="Flag_FliH"/>
</dbReference>
<evidence type="ECO:0000256" key="6">
    <source>
        <dbReference type="ARBA" id="ARBA00022490"/>
    </source>
</evidence>
<dbReference type="InterPro" id="IPR018035">
    <property type="entry name" value="Flagellar_FliH/T3SS_HrpE"/>
</dbReference>
<keyword evidence="9" id="KW-1006">Bacterial flagellum protein export</keyword>
<evidence type="ECO:0000256" key="11">
    <source>
        <dbReference type="SAM" id="MobiDB-lite"/>
    </source>
</evidence>
<evidence type="ECO:0000256" key="8">
    <source>
        <dbReference type="ARBA" id="ARBA00022927"/>
    </source>
</evidence>
<sequence>MTSSDAGERPRTPYTRFIPREELEGVTVRMPGRLGTAFDQDGPGAQPTRPWQPLDGAAETPAALRSASAKVAGLATALRPGTAVPDLSLDDGALPGAAHAAAAPAARSASAAFAARVAQSAPPAPSAPSGAAHGEDLLAAALAAAAQAQSQAQSQAQAQMQAEADARMAEMQARVDALEAEVAAARQAGYQDGYRDGLVALDSFKSSYAQQVTAQVGQVLQSLDGELRQLEQNAAASLARVAIALARQVVRHEIATRPAQVMQVAEEAVNAVMTGARHITVKLHPDDHALVAQGCADLLDARGARLVAEPSVERGGCLVDTEAGGVDARVATRWAAVMQTMGSAAPWHADEAPESGA</sequence>
<comment type="subcellular location">
    <subcellularLocation>
        <location evidence="2">Cytoplasm</location>
    </subcellularLocation>
</comment>
<dbReference type="EMBL" id="JBBUTH010000001">
    <property type="protein sequence ID" value="MEK8048942.1"/>
    <property type="molecule type" value="Genomic_DNA"/>
</dbReference>
<accession>A0ABU9CAP9</accession>
<dbReference type="PANTHER" id="PTHR34982">
    <property type="entry name" value="YOP PROTEINS TRANSLOCATION PROTEIN L"/>
    <property type="match status" value="1"/>
</dbReference>
<evidence type="ECO:0000256" key="3">
    <source>
        <dbReference type="ARBA" id="ARBA00006602"/>
    </source>
</evidence>
<protein>
    <recommendedName>
        <fullName evidence="4">Flagellar assembly protein FliH</fullName>
    </recommendedName>
</protein>
<gene>
    <name evidence="13" type="ORF">AACH10_01675</name>
</gene>
<dbReference type="PRINTS" id="PR01003">
    <property type="entry name" value="FLGFLIH"/>
</dbReference>
<evidence type="ECO:0000256" key="1">
    <source>
        <dbReference type="ARBA" id="ARBA00003041"/>
    </source>
</evidence>
<evidence type="ECO:0000256" key="4">
    <source>
        <dbReference type="ARBA" id="ARBA00016507"/>
    </source>
</evidence>
<dbReference type="RefSeq" id="WP_341408616.1">
    <property type="nucleotide sequence ID" value="NZ_JBBUTH010000001.1"/>
</dbReference>
<comment type="function">
    <text evidence="1">Needed for flagellar regrowth and assembly.</text>
</comment>
<keyword evidence="13" id="KW-0282">Flagellum</keyword>
<keyword evidence="6" id="KW-0963">Cytoplasm</keyword>
<evidence type="ECO:0000313" key="14">
    <source>
        <dbReference type="Proteomes" id="UP001365405"/>
    </source>
</evidence>
<keyword evidence="13" id="KW-0969">Cilium</keyword>
<name>A0ABU9CAP9_9BURK</name>